<feature type="transmembrane region" description="Helical" evidence="3">
    <location>
        <begin position="1064"/>
        <end position="1085"/>
    </location>
</feature>
<proteinExistence type="inferred from homology"/>
<feature type="transmembrane region" description="Helical" evidence="3">
    <location>
        <begin position="668"/>
        <end position="689"/>
    </location>
</feature>
<dbReference type="PANTHER" id="PTHR10796:SF130">
    <property type="entry name" value="PATCHED DOMAIN-CONTAINING PROTEIN 3-LIKE PROTEIN"/>
    <property type="match status" value="1"/>
</dbReference>
<dbReference type="Gene3D" id="1.20.1640.10">
    <property type="entry name" value="Multidrug efflux transporter AcrB transmembrane domain"/>
    <property type="match status" value="2"/>
</dbReference>
<evidence type="ECO:0000313" key="5">
    <source>
        <dbReference type="EMBL" id="KAK4322484.1"/>
    </source>
</evidence>
<feature type="transmembrane region" description="Helical" evidence="3">
    <location>
        <begin position="610"/>
        <end position="630"/>
    </location>
</feature>
<comment type="caution">
    <text evidence="5">The sequence shown here is derived from an EMBL/GenBank/DDBJ whole genome shotgun (WGS) entry which is preliminary data.</text>
</comment>
<feature type="compositionally biased region" description="Polar residues" evidence="2">
    <location>
        <begin position="1168"/>
        <end position="1188"/>
    </location>
</feature>
<feature type="transmembrane region" description="Helical" evidence="3">
    <location>
        <begin position="199"/>
        <end position="225"/>
    </location>
</feature>
<dbReference type="PROSITE" id="PS50156">
    <property type="entry name" value="SSD"/>
    <property type="match status" value="1"/>
</dbReference>
<feature type="transmembrane region" description="Helical" evidence="3">
    <location>
        <begin position="740"/>
        <end position="765"/>
    </location>
</feature>
<dbReference type="InterPro" id="IPR053958">
    <property type="entry name" value="HMGCR/SNAP/NPC1-like_SSD"/>
</dbReference>
<name>A0AAE1Q9V0_9EUCA</name>
<dbReference type="InterPro" id="IPR051697">
    <property type="entry name" value="Patched_domain-protein"/>
</dbReference>
<feature type="transmembrane region" description="Helical" evidence="3">
    <location>
        <begin position="351"/>
        <end position="373"/>
    </location>
</feature>
<evidence type="ECO:0000256" key="1">
    <source>
        <dbReference type="ARBA" id="ARBA00005585"/>
    </source>
</evidence>
<feature type="transmembrane region" description="Helical" evidence="3">
    <location>
        <begin position="263"/>
        <end position="289"/>
    </location>
</feature>
<keyword evidence="3" id="KW-0472">Membrane</keyword>
<feature type="transmembrane region" description="Helical" evidence="3">
    <location>
        <begin position="805"/>
        <end position="829"/>
    </location>
</feature>
<feature type="transmembrane region" description="Helical" evidence="3">
    <location>
        <begin position="709"/>
        <end position="728"/>
    </location>
</feature>
<reference evidence="5" key="1">
    <citation type="submission" date="2023-11" db="EMBL/GenBank/DDBJ databases">
        <title>Genome assemblies of two species of porcelain crab, Petrolisthes cinctipes and Petrolisthes manimaculis (Anomura: Porcellanidae).</title>
        <authorList>
            <person name="Angst P."/>
        </authorList>
    </citation>
    <scope>NUCLEOTIDE SEQUENCE</scope>
    <source>
        <strain evidence="5">PB745_02</strain>
        <tissue evidence="5">Gill</tissue>
    </source>
</reference>
<organism evidence="5 6">
    <name type="scientific">Petrolisthes manimaculis</name>
    <dbReference type="NCBI Taxonomy" id="1843537"/>
    <lineage>
        <taxon>Eukaryota</taxon>
        <taxon>Metazoa</taxon>
        <taxon>Ecdysozoa</taxon>
        <taxon>Arthropoda</taxon>
        <taxon>Crustacea</taxon>
        <taxon>Multicrustacea</taxon>
        <taxon>Malacostraca</taxon>
        <taxon>Eumalacostraca</taxon>
        <taxon>Eucarida</taxon>
        <taxon>Decapoda</taxon>
        <taxon>Pleocyemata</taxon>
        <taxon>Anomura</taxon>
        <taxon>Galatheoidea</taxon>
        <taxon>Porcellanidae</taxon>
        <taxon>Petrolisthes</taxon>
    </lineage>
</organism>
<feature type="transmembrane region" description="Helical" evidence="3">
    <location>
        <begin position="106"/>
        <end position="126"/>
    </location>
</feature>
<feature type="region of interest" description="Disordered" evidence="2">
    <location>
        <begin position="1168"/>
        <end position="1191"/>
    </location>
</feature>
<comment type="similarity">
    <text evidence="1">Belongs to the patched family.</text>
</comment>
<feature type="transmembrane region" description="Helical" evidence="3">
    <location>
        <begin position="1134"/>
        <end position="1157"/>
    </location>
</feature>
<feature type="transmembrane region" description="Helical" evidence="3">
    <location>
        <begin position="636"/>
        <end position="661"/>
    </location>
</feature>
<dbReference type="GO" id="GO:0016020">
    <property type="term" value="C:membrane"/>
    <property type="evidence" value="ECO:0007669"/>
    <property type="project" value="TreeGrafter"/>
</dbReference>
<dbReference type="AlphaFoldDB" id="A0AAE1Q9V0"/>
<feature type="transmembrane region" description="Helical" evidence="3">
    <location>
        <begin position="231"/>
        <end position="251"/>
    </location>
</feature>
<dbReference type="PANTHER" id="PTHR10796">
    <property type="entry name" value="PATCHED-RELATED"/>
    <property type="match status" value="1"/>
</dbReference>
<dbReference type="Proteomes" id="UP001292094">
    <property type="component" value="Unassembled WGS sequence"/>
</dbReference>
<evidence type="ECO:0000256" key="2">
    <source>
        <dbReference type="SAM" id="MobiDB-lite"/>
    </source>
</evidence>
<sequence>MDLDKVQGSNAETGCREETENVNVEVKDNTDIKHVKEEGIMGEKENKEKGEYKEERREETLKTRCAAAKCVCVEAVSGLRSMGERVLDGVERVCEFWGRAVTGHPFLAILITLMVVGACALGLLNLKLEERTSKLWYRQDSNIVKVSCNYSREGGKSFRSLSVASLSLLYRISTIIASVTSTIIASVTSTIIASVTSTIIASVTSTIIASVTSTIIASVTSTIIASVTSTIIASVTYTIIASVTSTIIASVTSTIIASVTSTIIASVTSTIIASVTSTIIASVTSTIIVSVTYTIIASVTSTIIASVTSTIIASVTYTIIASVTSTIIASVTSTIIASVTSTIIASVTSTIIASVTSTIIASVTSTIIASVTIQRQTNVDEWRADHFPTQHRSQVLLWESEENVLTAVFVKRMFEARQQLLNVTSYHNGTALRFQDICLRVRSYITPLPALSTYFNMPSLDAETQKASYCQQVEALPTVCYERSFLEVWNNDPEVIMNLTDEMVVRDINLNKVSPVFGLPIRFTDFFGGKEMDGNGHVVKARVTRHTLVTSIRRNVPTVDDLANNIAIDKASLSWEKAMLSEALAISSDNNFRLVPNIGISMWNESAASIFGDVPWLVTGWVVLIVYALVTLGRPFPTLVGICSVGLSVAVSYGLCSALFVPCGTVTYILPILLLGLGVDDMYVIVAAWEVASENGSRDLAWVGGRTLRMAGISIMFTSFTDAIAFLVGLSSRLPAISWFCGYAAVGIVSTLFLQSTIFLAALALHHHYISPIFSVVLPSWLQRSTKIVQRVIKQYSIIIGRTGVTVGVTVLTLLLLGLGCWGVSCLHIKYESKWMLSRSSYLYNWFEIMEQYFPPTGYTGVVFFGGVNITTEFPDLRAFVTDLYALPIITNVDAWFLQLEKTLEMGSNVSWPVFEEASSLFLHSPEGSRYIHHIAYQDPLLCGHPILNISNFKLHFRFQMLTSNSEEQKAMTDIIKIVKEANITGYHSVYADVFHSWEMERYISSELKLQMIAVISVVALMTVAMIGINTIALLVVGCVAAILLETSALMHVLGLTIDPITTIALILAGGLSVDYVAHIAHAYLATRGDRQTRAQAAVCKVGPPVLHACLSTFLAFVILAPSESHLFQVFFKVYSVVSLLGLLYSLIVLPCLLAGFGPQRFQPSSTQSTSPLCEASNTSLTHNTTDSEAQHDITHNTINTSNSSTRHTFTP</sequence>
<keyword evidence="3" id="KW-0812">Transmembrane</keyword>
<accession>A0AAE1Q9V0</accession>
<dbReference type="Pfam" id="PF12349">
    <property type="entry name" value="Sterol-sensing"/>
    <property type="match status" value="1"/>
</dbReference>
<dbReference type="EMBL" id="JAWZYT010000517">
    <property type="protein sequence ID" value="KAK4322484.1"/>
    <property type="molecule type" value="Genomic_DNA"/>
</dbReference>
<dbReference type="SUPFAM" id="SSF82866">
    <property type="entry name" value="Multidrug efflux transporter AcrB transmembrane domain"/>
    <property type="match status" value="2"/>
</dbReference>
<feature type="transmembrane region" description="Helical" evidence="3">
    <location>
        <begin position="1012"/>
        <end position="1044"/>
    </location>
</feature>
<feature type="domain" description="SSD" evidence="4">
    <location>
        <begin position="639"/>
        <end position="765"/>
    </location>
</feature>
<evidence type="ECO:0000256" key="3">
    <source>
        <dbReference type="SAM" id="Phobius"/>
    </source>
</evidence>
<feature type="transmembrane region" description="Helical" evidence="3">
    <location>
        <begin position="1106"/>
        <end position="1122"/>
    </location>
</feature>
<dbReference type="InterPro" id="IPR000731">
    <property type="entry name" value="SSD"/>
</dbReference>
<feature type="region of interest" description="Disordered" evidence="2">
    <location>
        <begin position="1"/>
        <end position="20"/>
    </location>
</feature>
<evidence type="ECO:0000259" key="4">
    <source>
        <dbReference type="PROSITE" id="PS50156"/>
    </source>
</evidence>
<gene>
    <name evidence="5" type="ORF">Pmani_006824</name>
</gene>
<protein>
    <recommendedName>
        <fullName evidence="4">SSD domain-containing protein</fullName>
    </recommendedName>
</protein>
<feature type="region of interest" description="Disordered" evidence="2">
    <location>
        <begin position="35"/>
        <end position="55"/>
    </location>
</feature>
<keyword evidence="3" id="KW-1133">Transmembrane helix</keyword>
<evidence type="ECO:0000313" key="6">
    <source>
        <dbReference type="Proteomes" id="UP001292094"/>
    </source>
</evidence>
<keyword evidence="6" id="KW-1185">Reference proteome</keyword>